<evidence type="ECO:0000256" key="7">
    <source>
        <dbReference type="ARBA" id="ARBA00048576"/>
    </source>
</evidence>
<evidence type="ECO:0000256" key="1">
    <source>
        <dbReference type="ARBA" id="ARBA00012340"/>
    </source>
</evidence>
<gene>
    <name evidence="10" type="ORF">MD483_07815</name>
</gene>
<dbReference type="GO" id="GO:0061579">
    <property type="term" value="F:N-acyl homoserine lactone synthase activity"/>
    <property type="evidence" value="ECO:0007669"/>
    <property type="project" value="UniProtKB-UniRule"/>
</dbReference>
<comment type="caution">
    <text evidence="10">The sequence shown here is derived from an EMBL/GenBank/DDBJ whole genome shotgun (WGS) entry which is preliminary data.</text>
</comment>
<keyword evidence="6 8" id="KW-0071">Autoinducer synthesis</keyword>
<evidence type="ECO:0000256" key="2">
    <source>
        <dbReference type="ARBA" id="ARBA00018768"/>
    </source>
</evidence>
<dbReference type="PRINTS" id="PR01549">
    <property type="entry name" value="AUTOINDCRSYN"/>
</dbReference>
<comment type="catalytic activity">
    <reaction evidence="7 9">
        <text>a fatty acyl-[ACP] + S-adenosyl-L-methionine = an N-acyl-L-homoserine lactone + S-methyl-5'-thioadenosine + holo-[ACP] + H(+)</text>
        <dbReference type="Rhea" id="RHEA:10096"/>
        <dbReference type="Rhea" id="RHEA-COMP:9685"/>
        <dbReference type="Rhea" id="RHEA-COMP:14125"/>
        <dbReference type="ChEBI" id="CHEBI:15378"/>
        <dbReference type="ChEBI" id="CHEBI:17509"/>
        <dbReference type="ChEBI" id="CHEBI:55474"/>
        <dbReference type="ChEBI" id="CHEBI:59789"/>
        <dbReference type="ChEBI" id="CHEBI:64479"/>
        <dbReference type="ChEBI" id="CHEBI:138651"/>
        <dbReference type="EC" id="2.3.1.184"/>
    </reaction>
</comment>
<keyword evidence="11" id="KW-1185">Reference proteome</keyword>
<accession>A0A9X3CDE7</accession>
<name>A0A9X3CDE7_9VIBR</name>
<dbReference type="RefSeq" id="WP_265687214.1">
    <property type="nucleotide sequence ID" value="NZ_JAKRRX010000032.1"/>
</dbReference>
<evidence type="ECO:0000256" key="5">
    <source>
        <dbReference type="ARBA" id="ARBA00022691"/>
    </source>
</evidence>
<keyword evidence="4 9" id="KW-0808">Transferase</keyword>
<dbReference type="GO" id="GO:0009372">
    <property type="term" value="P:quorum sensing"/>
    <property type="evidence" value="ECO:0007669"/>
    <property type="project" value="UniProtKB-UniRule"/>
</dbReference>
<proteinExistence type="inferred from homology"/>
<evidence type="ECO:0000256" key="9">
    <source>
        <dbReference type="RuleBase" id="RU361135"/>
    </source>
</evidence>
<organism evidence="10 11">
    <name type="scientific">Vibrio paucivorans</name>
    <dbReference type="NCBI Taxonomy" id="2829489"/>
    <lineage>
        <taxon>Bacteria</taxon>
        <taxon>Pseudomonadati</taxon>
        <taxon>Pseudomonadota</taxon>
        <taxon>Gammaproteobacteria</taxon>
        <taxon>Vibrionales</taxon>
        <taxon>Vibrionaceae</taxon>
        <taxon>Vibrio</taxon>
    </lineage>
</organism>
<keyword evidence="3 8" id="KW-0673">Quorum sensing</keyword>
<evidence type="ECO:0000256" key="6">
    <source>
        <dbReference type="ARBA" id="ARBA00022929"/>
    </source>
</evidence>
<evidence type="ECO:0000313" key="10">
    <source>
        <dbReference type="EMBL" id="MCW8333728.1"/>
    </source>
</evidence>
<dbReference type="PROSITE" id="PS51187">
    <property type="entry name" value="AUTOINDUCER_SYNTH_2"/>
    <property type="match status" value="1"/>
</dbReference>
<dbReference type="InterPro" id="IPR016181">
    <property type="entry name" value="Acyl_CoA_acyltransferase"/>
</dbReference>
<dbReference type="Proteomes" id="UP001155586">
    <property type="component" value="Unassembled WGS sequence"/>
</dbReference>
<dbReference type="AlphaFoldDB" id="A0A9X3CDE7"/>
<dbReference type="SUPFAM" id="SSF55729">
    <property type="entry name" value="Acyl-CoA N-acyltransferases (Nat)"/>
    <property type="match status" value="1"/>
</dbReference>
<sequence length="193" mass="22085">MSISILSHTFSEIPTGDYDDLLSLRYKVFAKRLNWELNVEQQKETDEYDVDRAHYLYAKQEHGPVIGCWRVLPTTQDYMLKDTFPILLGEQEAPQEERVFELSRFAVDKEFSAQAGGVSNVTMKMFQALYQHAKSHEIDSYVTVTSVAIEKLISRMGIPNSRIGDQQVHLLGDTRSVVLHIPMNEQYKQSVGA</sequence>
<dbReference type="Pfam" id="PF00765">
    <property type="entry name" value="Autoind_synth"/>
    <property type="match status" value="1"/>
</dbReference>
<evidence type="ECO:0000256" key="3">
    <source>
        <dbReference type="ARBA" id="ARBA00022654"/>
    </source>
</evidence>
<dbReference type="InterPro" id="IPR018311">
    <property type="entry name" value="Autoind_synth_CS"/>
</dbReference>
<evidence type="ECO:0000256" key="4">
    <source>
        <dbReference type="ARBA" id="ARBA00022679"/>
    </source>
</evidence>
<keyword evidence="5 9" id="KW-0949">S-adenosyl-L-methionine</keyword>
<evidence type="ECO:0000256" key="8">
    <source>
        <dbReference type="PROSITE-ProRule" id="PRU00533"/>
    </source>
</evidence>
<comment type="similarity">
    <text evidence="8 9">Belongs to the autoinducer synthase family.</text>
</comment>
<dbReference type="PANTHER" id="PTHR39322">
    <property type="entry name" value="ACYL-HOMOSERINE-LACTONE SYNTHASE"/>
    <property type="match status" value="1"/>
</dbReference>
<dbReference type="PANTHER" id="PTHR39322:SF1">
    <property type="entry name" value="ISOVALERYL-HOMOSERINE LACTONE SYNTHASE"/>
    <property type="match status" value="1"/>
</dbReference>
<dbReference type="InterPro" id="IPR001690">
    <property type="entry name" value="Autoind_synthase"/>
</dbReference>
<dbReference type="Gene3D" id="3.40.630.30">
    <property type="match status" value="1"/>
</dbReference>
<dbReference type="GO" id="GO:0007165">
    <property type="term" value="P:signal transduction"/>
    <property type="evidence" value="ECO:0007669"/>
    <property type="project" value="TreeGrafter"/>
</dbReference>
<dbReference type="EC" id="2.3.1.184" evidence="1 9"/>
<keyword evidence="10" id="KW-0012">Acyltransferase</keyword>
<evidence type="ECO:0000313" key="11">
    <source>
        <dbReference type="Proteomes" id="UP001155586"/>
    </source>
</evidence>
<dbReference type="PROSITE" id="PS00949">
    <property type="entry name" value="AUTOINDUCER_SYNTH_1"/>
    <property type="match status" value="1"/>
</dbReference>
<reference evidence="10" key="1">
    <citation type="submission" date="2022-02" db="EMBL/GenBank/DDBJ databases">
        <title>Vibrio sp. nov., a new bacterium isolated from Bohai sea, China.</title>
        <authorList>
            <person name="Yuan Y."/>
        </authorList>
    </citation>
    <scope>NUCLEOTIDE SEQUENCE</scope>
    <source>
        <strain evidence="10">DBSS07</strain>
    </source>
</reference>
<dbReference type="EMBL" id="JAKRRX010000032">
    <property type="protein sequence ID" value="MCW8333728.1"/>
    <property type="molecule type" value="Genomic_DNA"/>
</dbReference>
<protein>
    <recommendedName>
        <fullName evidence="2 9">Acyl-homoserine-lactone synthase</fullName>
        <ecNumber evidence="1 9">2.3.1.184</ecNumber>
    </recommendedName>
    <alternativeName>
        <fullName evidence="9">Autoinducer synthesis protein</fullName>
    </alternativeName>
</protein>